<dbReference type="InterPro" id="IPR026960">
    <property type="entry name" value="RVT-Znf"/>
</dbReference>
<dbReference type="OrthoDB" id="1705419at2759"/>
<evidence type="ECO:0000259" key="1">
    <source>
        <dbReference type="Pfam" id="PF13966"/>
    </source>
</evidence>
<reference evidence="2 3" key="1">
    <citation type="submission" date="2020-06" db="EMBL/GenBank/DDBJ databases">
        <title>Transcriptomic and genomic resources for Thalictrum thalictroides and T. hernandezii: Facilitating candidate gene discovery in an emerging model plant lineage.</title>
        <authorList>
            <person name="Arias T."/>
            <person name="Riano-Pachon D.M."/>
            <person name="Di Stilio V.S."/>
        </authorList>
    </citation>
    <scope>NUCLEOTIDE SEQUENCE [LARGE SCALE GENOMIC DNA]</scope>
    <source>
        <strain evidence="3">cv. WT478/WT964</strain>
        <tissue evidence="2">Leaves</tissue>
    </source>
</reference>
<proteinExistence type="predicted"/>
<feature type="domain" description="Reverse transcriptase zinc-binding" evidence="1">
    <location>
        <begin position="74"/>
        <end position="165"/>
    </location>
</feature>
<evidence type="ECO:0000313" key="2">
    <source>
        <dbReference type="EMBL" id="KAF5190550.1"/>
    </source>
</evidence>
<dbReference type="PANTHER" id="PTHR36617">
    <property type="entry name" value="PROTEIN, PUTATIVE-RELATED"/>
    <property type="match status" value="1"/>
</dbReference>
<evidence type="ECO:0000313" key="3">
    <source>
        <dbReference type="Proteomes" id="UP000554482"/>
    </source>
</evidence>
<dbReference type="EMBL" id="JABWDY010024035">
    <property type="protein sequence ID" value="KAF5190550.1"/>
    <property type="molecule type" value="Genomic_DNA"/>
</dbReference>
<dbReference type="AlphaFoldDB" id="A0A7J6W220"/>
<organism evidence="2 3">
    <name type="scientific">Thalictrum thalictroides</name>
    <name type="common">Rue-anemone</name>
    <name type="synonym">Anemone thalictroides</name>
    <dbReference type="NCBI Taxonomy" id="46969"/>
    <lineage>
        <taxon>Eukaryota</taxon>
        <taxon>Viridiplantae</taxon>
        <taxon>Streptophyta</taxon>
        <taxon>Embryophyta</taxon>
        <taxon>Tracheophyta</taxon>
        <taxon>Spermatophyta</taxon>
        <taxon>Magnoliopsida</taxon>
        <taxon>Ranunculales</taxon>
        <taxon>Ranunculaceae</taxon>
        <taxon>Thalictroideae</taxon>
        <taxon>Thalictrum</taxon>
    </lineage>
</organism>
<keyword evidence="3" id="KW-1185">Reference proteome</keyword>
<comment type="caution">
    <text evidence="2">The sequence shown here is derived from an EMBL/GenBank/DDBJ whole genome shotgun (WGS) entry which is preliminary data.</text>
</comment>
<sequence>MFPRLFALSTHKEGSVFEFSIAQNIRDRWQFNFRRQILEREQPLVESLKQCVEDYHISTDNDGWAWKWDKGGVFTVRSMYKVINHEVTMTGQPRPASFPCDLVWQLKIPLKTKLFFWGLMLGRTQTVENLNRIGMQLDVRCKLCGGGLESILHLFFHCSFAAAVWEETMHPLGNAQPDPRLASGVQEWLRNWPVATPTPLGEKIWKLTPYAVIWTIWKKRNEWIFRGRTCSVQRVCMEVRWYLWYWMAGSVLRRNHHFNELIQGWAFHITGG</sequence>
<dbReference type="Pfam" id="PF13966">
    <property type="entry name" value="zf-RVT"/>
    <property type="match status" value="1"/>
</dbReference>
<name>A0A7J6W220_THATH</name>
<gene>
    <name evidence="2" type="ORF">FRX31_019866</name>
</gene>
<dbReference type="PANTHER" id="PTHR36617:SF15">
    <property type="entry name" value="REVERSE TRANSCRIPTASE ZINC-BINDING DOMAIN-CONTAINING PROTEIN"/>
    <property type="match status" value="1"/>
</dbReference>
<dbReference type="Proteomes" id="UP000554482">
    <property type="component" value="Unassembled WGS sequence"/>
</dbReference>
<accession>A0A7J6W220</accession>
<protein>
    <recommendedName>
        <fullName evidence="1">Reverse transcriptase zinc-binding domain-containing protein</fullName>
    </recommendedName>
</protein>